<keyword evidence="6" id="KW-1185">Reference proteome</keyword>
<dbReference type="NCBIfam" id="NF006073">
    <property type="entry name" value="PRK08219.1"/>
    <property type="match status" value="1"/>
</dbReference>
<dbReference type="Gene3D" id="3.40.50.720">
    <property type="entry name" value="NAD(P)-binding Rossmann-like Domain"/>
    <property type="match status" value="1"/>
</dbReference>
<feature type="domain" description="Ketoreductase" evidence="4">
    <location>
        <begin position="10"/>
        <end position="210"/>
    </location>
</feature>
<dbReference type="InterPro" id="IPR020904">
    <property type="entry name" value="Sc_DH/Rdtase_CS"/>
</dbReference>
<accession>A0A1R4JB68</accession>
<keyword evidence="2" id="KW-0560">Oxidoreductase</keyword>
<evidence type="ECO:0000313" key="6">
    <source>
        <dbReference type="Proteomes" id="UP000188342"/>
    </source>
</evidence>
<evidence type="ECO:0000259" key="4">
    <source>
        <dbReference type="SMART" id="SM00822"/>
    </source>
</evidence>
<dbReference type="PRINTS" id="PR00080">
    <property type="entry name" value="SDRFAMILY"/>
</dbReference>
<dbReference type="EMBL" id="FUKQ01000025">
    <property type="protein sequence ID" value="SJN29297.1"/>
    <property type="molecule type" value="Genomic_DNA"/>
</dbReference>
<dbReference type="GO" id="GO:0016491">
    <property type="term" value="F:oxidoreductase activity"/>
    <property type="evidence" value="ECO:0007669"/>
    <property type="project" value="UniProtKB-KW"/>
</dbReference>
<evidence type="ECO:0000256" key="2">
    <source>
        <dbReference type="ARBA" id="ARBA00023002"/>
    </source>
</evidence>
<dbReference type="Proteomes" id="UP000188342">
    <property type="component" value="Unassembled WGS sequence"/>
</dbReference>
<evidence type="ECO:0000256" key="3">
    <source>
        <dbReference type="RuleBase" id="RU000363"/>
    </source>
</evidence>
<dbReference type="CDD" id="cd05233">
    <property type="entry name" value="SDR_c"/>
    <property type="match status" value="1"/>
</dbReference>
<sequence length="233" mass="24770">MTTSNKAHRPVALVTGANRGIGRAIAHRLADTHHVLVGGRHAAAVQALVEELPSAAPFVCNLTDEASVAAAAGAIDRLDVLVHSAGLSSHGTLAETPAEDWRRLYEMNVVAVATLTRLLLPRLREAHGQVVTINSGSGFTSKPGNGVYSASKFALRALTDALREEERGTVRVSSIHPGRVDTDMQVELQAQLGREYDPDEHLRPSSVAEAVALAVFASPEAMVEELSIRPVVK</sequence>
<reference evidence="5 6" key="1">
    <citation type="submission" date="2017-02" db="EMBL/GenBank/DDBJ databases">
        <authorList>
            <person name="Peterson S.W."/>
        </authorList>
    </citation>
    <scope>NUCLEOTIDE SEQUENCE [LARGE SCALE GENOMIC DNA]</scope>
    <source>
        <strain evidence="5 6">LSP_Lj1</strain>
    </source>
</reference>
<comment type="similarity">
    <text evidence="1 3">Belongs to the short-chain dehydrogenases/reductases (SDR) family.</text>
</comment>
<dbReference type="SUPFAM" id="SSF51735">
    <property type="entry name" value="NAD(P)-binding Rossmann-fold domains"/>
    <property type="match status" value="1"/>
</dbReference>
<evidence type="ECO:0000256" key="1">
    <source>
        <dbReference type="ARBA" id="ARBA00006484"/>
    </source>
</evidence>
<dbReference type="OrthoDB" id="158573at2"/>
<dbReference type="SMART" id="SM00822">
    <property type="entry name" value="PKS_KR"/>
    <property type="match status" value="1"/>
</dbReference>
<dbReference type="RefSeq" id="WP_094764379.1">
    <property type="nucleotide sequence ID" value="NZ_FUKQ01000025.1"/>
</dbReference>
<gene>
    <name evidence="5" type="ORF">FM114_06560</name>
</gene>
<dbReference type="Pfam" id="PF00106">
    <property type="entry name" value="adh_short"/>
    <property type="match status" value="1"/>
</dbReference>
<dbReference type="AlphaFoldDB" id="A0A1R4JB68"/>
<dbReference type="STRING" id="1255658.FM114_06560"/>
<evidence type="ECO:0000313" key="5">
    <source>
        <dbReference type="EMBL" id="SJN29297.1"/>
    </source>
</evidence>
<dbReference type="PANTHER" id="PTHR44196:SF1">
    <property type="entry name" value="DEHYDROGENASE_REDUCTASE SDR FAMILY MEMBER 7B"/>
    <property type="match status" value="1"/>
</dbReference>
<organism evidence="5 6">
    <name type="scientific">Luteococcus japonicus LSP_Lj1</name>
    <dbReference type="NCBI Taxonomy" id="1255658"/>
    <lineage>
        <taxon>Bacteria</taxon>
        <taxon>Bacillati</taxon>
        <taxon>Actinomycetota</taxon>
        <taxon>Actinomycetes</taxon>
        <taxon>Propionibacteriales</taxon>
        <taxon>Propionibacteriaceae</taxon>
        <taxon>Luteococcus</taxon>
    </lineage>
</organism>
<protein>
    <submittedName>
        <fullName evidence="5">Short chain dehydrogenase</fullName>
    </submittedName>
</protein>
<dbReference type="InterPro" id="IPR036291">
    <property type="entry name" value="NAD(P)-bd_dom_sf"/>
</dbReference>
<dbReference type="PROSITE" id="PS00061">
    <property type="entry name" value="ADH_SHORT"/>
    <property type="match status" value="1"/>
</dbReference>
<dbReference type="GO" id="GO:0016020">
    <property type="term" value="C:membrane"/>
    <property type="evidence" value="ECO:0007669"/>
    <property type="project" value="TreeGrafter"/>
</dbReference>
<dbReference type="InterPro" id="IPR002347">
    <property type="entry name" value="SDR_fam"/>
</dbReference>
<dbReference type="InterPro" id="IPR057326">
    <property type="entry name" value="KR_dom"/>
</dbReference>
<proteinExistence type="inferred from homology"/>
<name>A0A1R4JB68_9ACTN</name>
<dbReference type="PANTHER" id="PTHR44196">
    <property type="entry name" value="DEHYDROGENASE/REDUCTASE SDR FAMILY MEMBER 7B"/>
    <property type="match status" value="1"/>
</dbReference>
<dbReference type="PRINTS" id="PR00081">
    <property type="entry name" value="GDHRDH"/>
</dbReference>